<dbReference type="InterPro" id="IPR045357">
    <property type="entry name" value="Aminopeptidase_N-like_N"/>
</dbReference>
<dbReference type="Gene3D" id="1.10.390.10">
    <property type="entry name" value="Neutral Protease Domain 2"/>
    <property type="match status" value="1"/>
</dbReference>
<dbReference type="EC" id="3.4.11.2" evidence="4"/>
<evidence type="ECO:0000256" key="6">
    <source>
        <dbReference type="ARBA" id="ARBA00022670"/>
    </source>
</evidence>
<feature type="chain" id="PRO_5038980266" description="Aminopeptidase N" evidence="14">
    <location>
        <begin position="47"/>
        <end position="487"/>
    </location>
</feature>
<keyword evidence="18" id="KW-1185">Reference proteome</keyword>
<comment type="cofactor">
    <cofactor evidence="2">
        <name>Zn(2+)</name>
        <dbReference type="ChEBI" id="CHEBI:29105"/>
    </cofactor>
</comment>
<keyword evidence="8" id="KW-0378">Hydrolase</keyword>
<evidence type="ECO:0000256" key="11">
    <source>
        <dbReference type="ARBA" id="ARBA00029811"/>
    </source>
</evidence>
<dbReference type="InterPro" id="IPR014782">
    <property type="entry name" value="Peptidase_M1_dom"/>
</dbReference>
<dbReference type="InterPro" id="IPR001930">
    <property type="entry name" value="Peptidase_M1"/>
</dbReference>
<evidence type="ECO:0000259" key="16">
    <source>
        <dbReference type="Pfam" id="PF17900"/>
    </source>
</evidence>
<gene>
    <name evidence="17" type="ORF">B1H19_23780</name>
</gene>
<dbReference type="EMBL" id="CP020569">
    <property type="protein sequence ID" value="ARF56788.1"/>
    <property type="molecule type" value="Genomic_DNA"/>
</dbReference>
<evidence type="ECO:0000256" key="12">
    <source>
        <dbReference type="ARBA" id="ARBA00031533"/>
    </source>
</evidence>
<dbReference type="SUPFAM" id="SSF63737">
    <property type="entry name" value="Leukotriene A4 hydrolase N-terminal domain"/>
    <property type="match status" value="1"/>
</dbReference>
<reference evidence="17 18" key="1">
    <citation type="submission" date="2017-04" db="EMBL/GenBank/DDBJ databases">
        <title>Complete Genome Sequence of Streptomyces gilvosporeus F607, a Capable Producer of Natamycin.</title>
        <authorList>
            <person name="Zong G."/>
            <person name="Zhong C."/>
            <person name="Fu J."/>
            <person name="Qin R."/>
            <person name="Cao G."/>
        </authorList>
    </citation>
    <scope>NUCLEOTIDE SEQUENCE [LARGE SCALE GENOMIC DNA]</scope>
    <source>
        <strain evidence="17 18">F607</strain>
    </source>
</reference>
<dbReference type="KEGG" id="sgv:B1H19_23780"/>
<dbReference type="GO" id="GO:0008270">
    <property type="term" value="F:zinc ion binding"/>
    <property type="evidence" value="ECO:0007669"/>
    <property type="project" value="InterPro"/>
</dbReference>
<evidence type="ECO:0000256" key="3">
    <source>
        <dbReference type="ARBA" id="ARBA00010136"/>
    </source>
</evidence>
<feature type="domain" description="Peptidase M1 membrane alanine aminopeptidase" evidence="15">
    <location>
        <begin position="336"/>
        <end position="476"/>
    </location>
</feature>
<name>A0A1V0TVJ4_9ACTN</name>
<dbReference type="InterPro" id="IPR042097">
    <property type="entry name" value="Aminopeptidase_N-like_N_sf"/>
</dbReference>
<evidence type="ECO:0000256" key="2">
    <source>
        <dbReference type="ARBA" id="ARBA00001947"/>
    </source>
</evidence>
<dbReference type="SUPFAM" id="SSF55486">
    <property type="entry name" value="Metalloproteases ('zincins'), catalytic domain"/>
    <property type="match status" value="1"/>
</dbReference>
<evidence type="ECO:0000256" key="10">
    <source>
        <dbReference type="ARBA" id="ARBA00023049"/>
    </source>
</evidence>
<keyword evidence="10" id="KW-0482">Metalloprotease</keyword>
<dbReference type="GO" id="GO:0016285">
    <property type="term" value="F:alanyl aminopeptidase activity"/>
    <property type="evidence" value="ECO:0007669"/>
    <property type="project" value="UniProtKB-EC"/>
</dbReference>
<comment type="similarity">
    <text evidence="3">Belongs to the peptidase M1 family.</text>
</comment>
<keyword evidence="14" id="KW-0732">Signal</keyword>
<feature type="domain" description="Aminopeptidase N-like N-terminal" evidence="16">
    <location>
        <begin position="74"/>
        <end position="245"/>
    </location>
</feature>
<feature type="signal peptide" evidence="14">
    <location>
        <begin position="1"/>
        <end position="46"/>
    </location>
</feature>
<keyword evidence="6" id="KW-0645">Protease</keyword>
<evidence type="ECO:0000256" key="7">
    <source>
        <dbReference type="ARBA" id="ARBA00022723"/>
    </source>
</evidence>
<dbReference type="GO" id="GO:0006508">
    <property type="term" value="P:proteolysis"/>
    <property type="evidence" value="ECO:0007669"/>
    <property type="project" value="UniProtKB-KW"/>
</dbReference>
<protein>
    <recommendedName>
        <fullName evidence="5">Aminopeptidase N</fullName>
        <ecNumber evidence="4">3.4.11.2</ecNumber>
    </recommendedName>
    <alternativeName>
        <fullName evidence="11">Alanine aminopeptidase</fullName>
    </alternativeName>
    <alternativeName>
        <fullName evidence="12">Lysyl aminopeptidase</fullName>
    </alternativeName>
</protein>
<evidence type="ECO:0000259" key="15">
    <source>
        <dbReference type="Pfam" id="PF01433"/>
    </source>
</evidence>
<dbReference type="OrthoDB" id="100605at2"/>
<organism evidence="17 18">
    <name type="scientific">Streptomyces gilvosporeus</name>
    <dbReference type="NCBI Taxonomy" id="553510"/>
    <lineage>
        <taxon>Bacteria</taxon>
        <taxon>Bacillati</taxon>
        <taxon>Actinomycetota</taxon>
        <taxon>Actinomycetes</taxon>
        <taxon>Kitasatosporales</taxon>
        <taxon>Streptomycetaceae</taxon>
        <taxon>Streptomyces</taxon>
    </lineage>
</organism>
<evidence type="ECO:0000256" key="4">
    <source>
        <dbReference type="ARBA" id="ARBA00012564"/>
    </source>
</evidence>
<evidence type="ECO:0000256" key="1">
    <source>
        <dbReference type="ARBA" id="ARBA00000098"/>
    </source>
</evidence>
<dbReference type="Pfam" id="PF17900">
    <property type="entry name" value="Peptidase_M1_N"/>
    <property type="match status" value="1"/>
</dbReference>
<dbReference type="Proteomes" id="UP000192726">
    <property type="component" value="Chromosome"/>
</dbReference>
<dbReference type="PANTHER" id="PTHR11533:SF297">
    <property type="entry name" value="AMINOPEPTIDASE N"/>
    <property type="match status" value="1"/>
</dbReference>
<dbReference type="Pfam" id="PF01433">
    <property type="entry name" value="Peptidase_M1"/>
    <property type="match status" value="1"/>
</dbReference>
<evidence type="ECO:0000313" key="17">
    <source>
        <dbReference type="EMBL" id="ARF56788.1"/>
    </source>
</evidence>
<dbReference type="InterPro" id="IPR050344">
    <property type="entry name" value="Peptidase_M1_aminopeptidases"/>
</dbReference>
<dbReference type="PANTHER" id="PTHR11533">
    <property type="entry name" value="PROTEASE M1 ZINC METALLOPROTEASE"/>
    <property type="match status" value="1"/>
</dbReference>
<dbReference type="GO" id="GO:0008237">
    <property type="term" value="F:metallopeptidase activity"/>
    <property type="evidence" value="ECO:0007669"/>
    <property type="project" value="UniProtKB-KW"/>
</dbReference>
<feature type="region of interest" description="Disordered" evidence="13">
    <location>
        <begin position="1"/>
        <end position="20"/>
    </location>
</feature>
<dbReference type="RefSeq" id="WP_083106813.1">
    <property type="nucleotide sequence ID" value="NZ_CP020569.1"/>
</dbReference>
<comment type="catalytic activity">
    <reaction evidence="1">
        <text>Release of an N-terminal amino acid, Xaa-|-Yaa- from a peptide, amide or arylamide. Xaa is preferably Ala, but may be most amino acids including Pro (slow action). When a terminal hydrophobic residue is followed by a prolyl residue, the two may be released as an intact Xaa-Pro dipeptide.</text>
        <dbReference type="EC" id="3.4.11.2"/>
    </reaction>
</comment>
<keyword evidence="7" id="KW-0479">Metal-binding</keyword>
<proteinExistence type="inferred from homology"/>
<evidence type="ECO:0000256" key="8">
    <source>
        <dbReference type="ARBA" id="ARBA00022801"/>
    </source>
</evidence>
<evidence type="ECO:0000256" key="5">
    <source>
        <dbReference type="ARBA" id="ARBA00015611"/>
    </source>
</evidence>
<dbReference type="CDD" id="cd09603">
    <property type="entry name" value="M1_APN_like"/>
    <property type="match status" value="1"/>
</dbReference>
<dbReference type="STRING" id="553510.B1H19_23780"/>
<keyword evidence="9" id="KW-0862">Zinc</keyword>
<dbReference type="AlphaFoldDB" id="A0A1V0TVJ4"/>
<evidence type="ECO:0000256" key="14">
    <source>
        <dbReference type="SAM" id="SignalP"/>
    </source>
</evidence>
<evidence type="ECO:0000256" key="13">
    <source>
        <dbReference type="SAM" id="MobiDB-lite"/>
    </source>
</evidence>
<dbReference type="InterPro" id="IPR027268">
    <property type="entry name" value="Peptidase_M4/M1_CTD_sf"/>
</dbReference>
<evidence type="ECO:0000256" key="9">
    <source>
        <dbReference type="ARBA" id="ARBA00022833"/>
    </source>
</evidence>
<evidence type="ECO:0000313" key="18">
    <source>
        <dbReference type="Proteomes" id="UP000192726"/>
    </source>
</evidence>
<dbReference type="PRINTS" id="PR00756">
    <property type="entry name" value="ALADIPTASE"/>
</dbReference>
<sequence length="487" mass="53432">MERDLGSELSISDPGSAVTTRRPLPHRRVIAAVAAALLLSSCTAGATADDGVAGSGGVGDPLFPSLGNGGYHVIHYGLDLAYDVPKRNLTASADITAKAKESLRSFKLDLQGLKVTGVQVDGAPAGFSRKGHKLTVTPAAVLERGAIFHARVTYYGTPQEIRDPDSSTEGWVKTADGAFVTGEPEGSMSWFPGNNHPSDKATYDFTLTVPVPYTAVANGELRSRRTTGGRTTFVWHSGQPMASYLATATIGKFRVTESRTPDGLPLYEAVDPAEVARSKEALGRLPEIIAWERRLFGPYPFRSAGAIVDHTPPRIDWLALENQTKPDYAGAPDDLTVVHEMSHQWFGDSVTPKTWQDTWLNEGFATYVEWMWSQHEGGRTPQQLFDLLYQRGRNDPLWAFPPGRPGTAANVTGPPVYYRGAMVLQQLRDAVGDRTFFRILREWAAKYRYGNADSADFIAFSQARTHKNLKPLFDAWLYGKGKPDRTF</sequence>
<dbReference type="Gene3D" id="2.60.40.1730">
    <property type="entry name" value="tricorn interacting facor f3 domain"/>
    <property type="match status" value="1"/>
</dbReference>
<accession>A0A1V0TVJ4</accession>